<dbReference type="Proteomes" id="UP000051298">
    <property type="component" value="Unassembled WGS sequence"/>
</dbReference>
<accession>A0A0P1EYJ8</accession>
<evidence type="ECO:0000256" key="1">
    <source>
        <dbReference type="SAM" id="SignalP"/>
    </source>
</evidence>
<evidence type="ECO:0000313" key="2">
    <source>
        <dbReference type="EMBL" id="CUH59789.1"/>
    </source>
</evidence>
<dbReference type="STRING" id="266809.PM03_08890"/>
<keyword evidence="1" id="KW-0732">Signal</keyword>
<name>A0A0P1EYJ8_9RHOB</name>
<dbReference type="Pfam" id="PF09898">
    <property type="entry name" value="DUF2125"/>
    <property type="match status" value="1"/>
</dbReference>
<dbReference type="eggNOG" id="COG2982">
    <property type="taxonomic scope" value="Bacteria"/>
</dbReference>
<reference evidence="2 3" key="1">
    <citation type="submission" date="2015-09" db="EMBL/GenBank/DDBJ databases">
        <authorList>
            <consortium name="Swine Surveillance"/>
        </authorList>
    </citation>
    <scope>NUCLEOTIDE SEQUENCE [LARGE SCALE GENOMIC DNA]</scope>
    <source>
        <strain evidence="2 3">CECT 5294</strain>
    </source>
</reference>
<evidence type="ECO:0000313" key="3">
    <source>
        <dbReference type="Proteomes" id="UP000051298"/>
    </source>
</evidence>
<evidence type="ECO:0008006" key="4">
    <source>
        <dbReference type="Google" id="ProtNLM"/>
    </source>
</evidence>
<dbReference type="AlphaFoldDB" id="A0A0P1EYJ8"/>
<feature type="signal peptide" evidence="1">
    <location>
        <begin position="1"/>
        <end position="19"/>
    </location>
</feature>
<gene>
    <name evidence="2" type="ORF">THS5294_01077</name>
</gene>
<proteinExistence type="predicted"/>
<protein>
    <recommendedName>
        <fullName evidence="4">DUF2125 domain-containing protein</fullName>
    </recommendedName>
</protein>
<sequence>MSKCMSLMASTAFIMSAGAAVADLSAPDLWAEWQEMQEALGTTITAQSESYASGVLTLTNVATQAIIDEVESTGRIAQITLREQGDGSVRIKLAPVYALGITDTSFGESSVTTMELRHTGLDIVARDEDGARTYDYGAQQLTLDVGDVVVDGETMPFQVSVTVNDLASRYVIDMGSEARPFQSQDTIGAMQIRFSMSDPTEGAFNMQSDFTNLTSAFSGTLNAADAALPLGPLGVALKGELTHGGSSVQFAAEATDGDIQMEARTGAGTLAMDIDPTKFGIFSDTTQTEMRALIGGFPLPIEASVGRSTFGIAMPLARTDDPAPVNLTLGLREVVLSDVIWGLFDPQGIIPRDPATIALDLEGTATVLSDLTDVTNDFKAVQGPPAQINSLRLNDLEVSLGGAQLSGTGAATFDNSSVIPAPVGQINLSLSGGFGLLDQLATLGVVPPEQVGMVRMMSGMFATPTGPDELASEIEFLEDGSILVNGFPLQ</sequence>
<organism evidence="2 3">
    <name type="scientific">Thalassobacter stenotrophicus</name>
    <dbReference type="NCBI Taxonomy" id="266809"/>
    <lineage>
        <taxon>Bacteria</taxon>
        <taxon>Pseudomonadati</taxon>
        <taxon>Pseudomonadota</taxon>
        <taxon>Alphaproteobacteria</taxon>
        <taxon>Rhodobacterales</taxon>
        <taxon>Roseobacteraceae</taxon>
        <taxon>Thalassobacter</taxon>
    </lineage>
</organism>
<dbReference type="InterPro" id="IPR018666">
    <property type="entry name" value="DUF2125"/>
</dbReference>
<dbReference type="EMBL" id="CYRX01000011">
    <property type="protein sequence ID" value="CUH59789.1"/>
    <property type="molecule type" value="Genomic_DNA"/>
</dbReference>
<feature type="chain" id="PRO_5006062068" description="DUF2125 domain-containing protein" evidence="1">
    <location>
        <begin position="20"/>
        <end position="490"/>
    </location>
</feature>